<name>A0A6L7ETI2_9ACTN</name>
<dbReference type="GO" id="GO:0016776">
    <property type="term" value="F:phosphotransferase activity, phosphate group as acceptor"/>
    <property type="evidence" value="ECO:0007669"/>
    <property type="project" value="InterPro"/>
</dbReference>
<dbReference type="NCBIfam" id="TIGR03709">
    <property type="entry name" value="PPK2_rel_1"/>
    <property type="match status" value="1"/>
</dbReference>
<organism evidence="2 3">
    <name type="scientific">Nocardioides flavescens</name>
    <dbReference type="NCBI Taxonomy" id="2691959"/>
    <lineage>
        <taxon>Bacteria</taxon>
        <taxon>Bacillati</taxon>
        <taxon>Actinomycetota</taxon>
        <taxon>Actinomycetes</taxon>
        <taxon>Propionibacteriales</taxon>
        <taxon>Nocardioidaceae</taxon>
        <taxon>Nocardioides</taxon>
    </lineage>
</organism>
<keyword evidence="2" id="KW-0418">Kinase</keyword>
<evidence type="ECO:0000313" key="3">
    <source>
        <dbReference type="Proteomes" id="UP000473325"/>
    </source>
</evidence>
<dbReference type="RefSeq" id="WP_160878564.1">
    <property type="nucleotide sequence ID" value="NZ_WUEK01000008.1"/>
</dbReference>
<dbReference type="PANTHER" id="PTHR34383">
    <property type="entry name" value="POLYPHOSPHATE:AMP PHOSPHOTRANSFERASE-RELATED"/>
    <property type="match status" value="1"/>
</dbReference>
<reference evidence="2 3" key="1">
    <citation type="submission" date="2019-12" db="EMBL/GenBank/DDBJ databases">
        <authorList>
            <person name="Kun Z."/>
        </authorList>
    </citation>
    <scope>NUCLEOTIDE SEQUENCE [LARGE SCALE GENOMIC DNA]</scope>
    <source>
        <strain evidence="2 3">YIM 123512</strain>
    </source>
</reference>
<accession>A0A6L7ETI2</accession>
<evidence type="ECO:0000313" key="2">
    <source>
        <dbReference type="EMBL" id="MXG90633.1"/>
    </source>
</evidence>
<dbReference type="GO" id="GO:0006797">
    <property type="term" value="P:polyphosphate metabolic process"/>
    <property type="evidence" value="ECO:0007669"/>
    <property type="project" value="InterPro"/>
</dbReference>
<evidence type="ECO:0000259" key="1">
    <source>
        <dbReference type="Pfam" id="PF03976"/>
    </source>
</evidence>
<dbReference type="AlphaFoldDB" id="A0A6L7ETI2"/>
<dbReference type="Gene3D" id="3.40.50.300">
    <property type="entry name" value="P-loop containing nucleotide triphosphate hydrolases"/>
    <property type="match status" value="1"/>
</dbReference>
<dbReference type="GO" id="GO:0016301">
    <property type="term" value="F:kinase activity"/>
    <property type="evidence" value="ECO:0007669"/>
    <property type="project" value="UniProtKB-KW"/>
</dbReference>
<proteinExistence type="predicted"/>
<keyword evidence="2" id="KW-0808">Transferase</keyword>
<comment type="caution">
    <text evidence="2">The sequence shown here is derived from an EMBL/GenBank/DDBJ whole genome shotgun (WGS) entry which is preliminary data.</text>
</comment>
<dbReference type="InterPro" id="IPR027417">
    <property type="entry name" value="P-loop_NTPase"/>
</dbReference>
<gene>
    <name evidence="2" type="ORF">GRQ65_13845</name>
</gene>
<dbReference type="Pfam" id="PF03976">
    <property type="entry name" value="PPK2"/>
    <property type="match status" value="1"/>
</dbReference>
<dbReference type="InterPro" id="IPR022300">
    <property type="entry name" value="PPK2-rel_1"/>
</dbReference>
<feature type="domain" description="Polyphosphate kinase-2-related" evidence="1">
    <location>
        <begin position="38"/>
        <end position="254"/>
    </location>
</feature>
<dbReference type="SUPFAM" id="SSF52540">
    <property type="entry name" value="P-loop containing nucleoside triphosphate hydrolases"/>
    <property type="match status" value="1"/>
</dbReference>
<keyword evidence="3" id="KW-1185">Reference proteome</keyword>
<sequence length="282" mass="31663">MAHDVTFHPSSLRADPAGFHLAAVPTDATPGWDGGKAAGVQALADLAPALMDLQERLYAERTRSVLLVLQGMDTSGKGGTLKHTVGLVDPQGVRITSFKAPTDEERAHDFLWRIERAAPEPGYVGVFDRSHYEDVLIGRVRSLAPPEEIDRRYAAINDFEARLTEQGTTVLKCMLHISAQEQRERLLARLDAPEKHWKFNPGDLDERAFWPAYQEAYEIAIERTSTEHAPWYVVPSDRKWYRNLAIGHLLHATLAGLDPQWPAADFDVDEQRRRLVSEKPLG</sequence>
<dbReference type="Proteomes" id="UP000473325">
    <property type="component" value="Unassembled WGS sequence"/>
</dbReference>
<protein>
    <submittedName>
        <fullName evidence="2">Polyphosphate kinase 2 family protein</fullName>
    </submittedName>
</protein>
<dbReference type="EMBL" id="WUEK01000008">
    <property type="protein sequence ID" value="MXG90633.1"/>
    <property type="molecule type" value="Genomic_DNA"/>
</dbReference>
<dbReference type="InterPro" id="IPR022488">
    <property type="entry name" value="PPK2-related"/>
</dbReference>
<dbReference type="PANTHER" id="PTHR34383:SF3">
    <property type="entry name" value="POLYPHOSPHATE:AMP PHOSPHOTRANSFERASE"/>
    <property type="match status" value="1"/>
</dbReference>